<dbReference type="GO" id="GO:0006260">
    <property type="term" value="P:DNA replication"/>
    <property type="evidence" value="ECO:0007669"/>
    <property type="project" value="UniProtKB-KW"/>
</dbReference>
<dbReference type="EMBL" id="DVOJ01000003">
    <property type="protein sequence ID" value="HIV01043.1"/>
    <property type="molecule type" value="Genomic_DNA"/>
</dbReference>
<organism evidence="3 4">
    <name type="scientific">Candidatus Caccopulliclostridium gallistercoris</name>
    <dbReference type="NCBI Taxonomy" id="2840719"/>
    <lineage>
        <taxon>Bacteria</taxon>
        <taxon>Bacillati</taxon>
        <taxon>Bacillota</taxon>
        <taxon>Clostridia</taxon>
        <taxon>Candidatus Caccopulliclostridium</taxon>
    </lineage>
</organism>
<evidence type="ECO:0000256" key="1">
    <source>
        <dbReference type="ARBA" id="ARBA00008909"/>
    </source>
</evidence>
<proteinExistence type="inferred from homology"/>
<dbReference type="Proteomes" id="UP000886861">
    <property type="component" value="Unassembled WGS sequence"/>
</dbReference>
<comment type="caution">
    <text evidence="3">The sequence shown here is derived from an EMBL/GenBank/DDBJ whole genome shotgun (WGS) entry which is preliminary data.</text>
</comment>
<reference evidence="3" key="1">
    <citation type="submission" date="2020-10" db="EMBL/GenBank/DDBJ databases">
        <authorList>
            <person name="Gilroy R."/>
        </authorList>
    </citation>
    <scope>NUCLEOTIDE SEQUENCE</scope>
    <source>
        <strain evidence="3">CHK186-9395</strain>
    </source>
</reference>
<evidence type="ECO:0000313" key="4">
    <source>
        <dbReference type="Proteomes" id="UP000886861"/>
    </source>
</evidence>
<keyword evidence="2" id="KW-0235">DNA replication</keyword>
<protein>
    <submittedName>
        <fullName evidence="3">Protein rep</fullName>
    </submittedName>
</protein>
<evidence type="ECO:0000313" key="3">
    <source>
        <dbReference type="EMBL" id="HIV01043.1"/>
    </source>
</evidence>
<evidence type="ECO:0000256" key="2">
    <source>
        <dbReference type="ARBA" id="ARBA00022705"/>
    </source>
</evidence>
<accession>A0A9D1SXU8</accession>
<dbReference type="AlphaFoldDB" id="A0A9D1SXU8"/>
<comment type="similarity">
    <text evidence="1">Belongs to the Gram-positive plasmids replication protein type 1 family.</text>
</comment>
<dbReference type="Pfam" id="PF01446">
    <property type="entry name" value="Rep_1"/>
    <property type="match status" value="1"/>
</dbReference>
<name>A0A9D1SXU8_9FIRM</name>
<dbReference type="GO" id="GO:0003677">
    <property type="term" value="F:DNA binding"/>
    <property type="evidence" value="ECO:0007669"/>
    <property type="project" value="InterPro"/>
</dbReference>
<sequence>MKFDDFKDKQRFTHAVVIPTLLKNGYIEKAEKLKWCGRVKSIAICEDCKTAYFNGANSCKDRFCPICQKKRSLLWLAKLFPIFENLINKGYYINFVTLTVKDTTKLSTSLNLLNDAFRYMQHEDKTMRKQFNELYIGGIRSLEIKTGENSKLWHPHLHMLVVKNKKSNFKDDLAFLRPAWIKSLRMVGSKEEHPGNVDIQSLKIDNRFKKESLIKAICECFKYLTKSSWKNEVEDICEMIDTLTNVRSLNSWGNIKYYLAKQKAEAQIDKEMDMGEIELKHHVCKFCGCDRFEVIEGIYSSQLLVHDFE</sequence>
<dbReference type="InterPro" id="IPR000989">
    <property type="entry name" value="Rep"/>
</dbReference>
<gene>
    <name evidence="3" type="ORF">IAA62_00595</name>
</gene>
<reference evidence="3" key="2">
    <citation type="journal article" date="2021" name="PeerJ">
        <title>Extensive microbial diversity within the chicken gut microbiome revealed by metagenomics and culture.</title>
        <authorList>
            <person name="Gilroy R."/>
            <person name="Ravi A."/>
            <person name="Getino M."/>
            <person name="Pursley I."/>
            <person name="Horton D.L."/>
            <person name="Alikhan N.F."/>
            <person name="Baker D."/>
            <person name="Gharbi K."/>
            <person name="Hall N."/>
            <person name="Watson M."/>
            <person name="Adriaenssens E.M."/>
            <person name="Foster-Nyarko E."/>
            <person name="Jarju S."/>
            <person name="Secka A."/>
            <person name="Antonio M."/>
            <person name="Oren A."/>
            <person name="Chaudhuri R.R."/>
            <person name="La Ragione R."/>
            <person name="Hildebrand F."/>
            <person name="Pallen M.J."/>
        </authorList>
    </citation>
    <scope>NUCLEOTIDE SEQUENCE</scope>
    <source>
        <strain evidence="3">CHK186-9395</strain>
    </source>
</reference>